<dbReference type="AlphaFoldDB" id="A0A084GH42"/>
<dbReference type="KEGG" id="sapo:SAPIO_CDS0485"/>
<feature type="compositionally biased region" description="Low complexity" evidence="1">
    <location>
        <begin position="353"/>
        <end position="528"/>
    </location>
</feature>
<reference evidence="3 4" key="1">
    <citation type="journal article" date="2014" name="Genome Announc.">
        <title>Draft genome sequence of the pathogenic fungus Scedosporium apiospermum.</title>
        <authorList>
            <person name="Vandeputte P."/>
            <person name="Ghamrawi S."/>
            <person name="Rechenmann M."/>
            <person name="Iltis A."/>
            <person name="Giraud S."/>
            <person name="Fleury M."/>
            <person name="Thornton C."/>
            <person name="Delhaes L."/>
            <person name="Meyer W."/>
            <person name="Papon N."/>
            <person name="Bouchara J.P."/>
        </authorList>
    </citation>
    <scope>NUCLEOTIDE SEQUENCE [LARGE SCALE GENOMIC DNA]</scope>
    <source>
        <strain evidence="3 4">IHEM 14462</strain>
    </source>
</reference>
<keyword evidence="2" id="KW-0472">Membrane</keyword>
<keyword evidence="2" id="KW-0812">Transmembrane</keyword>
<feature type="transmembrane region" description="Helical" evidence="2">
    <location>
        <begin position="935"/>
        <end position="954"/>
    </location>
</feature>
<feature type="compositionally biased region" description="Gly residues" evidence="1">
    <location>
        <begin position="630"/>
        <end position="640"/>
    </location>
</feature>
<sequence length="1154" mass="124076">MLGSRKDTRGRLKRSESTRYSAINPLAKKDFKNTSFFVRFYGIVVLLLVSAGLLGLTIWLHKRLPDGAKSQFKLPFTKRDLDSSLDFSKRPRGTDGLATGVQQREIRPTATVHRYVNIHVRQDVPSPSASGNSSSPANPWVQPALTFLVNQTLPTFNLNDTWLATTTTTAQPGSGGLGEIFIPPLIAAPPPTLTAAPAVPDCPTPVCVPFVPGLTLDPNFPWFNIPPGADTFISDTEPETSINIRKRDQKNQRRQGQACYCPTSTTSSAKLPIYTFPSGLINPFPADALCLDGEIFEYDYIYDVNVYHTFHHTGNIYNTDHIHYSHDLHNSNNIFLYANHDDTVLLHHSNGIESTSESASTSESTSDPPSSSTEVSSSMAESSSESPSVSTSASESLTSSDSSSSTTTTSESTSEPSSESTTESSSQTVSSLVSPSSNGSTSASQSSVVSSPSSSASASVSTSTSVSQSASTSNSPSASISDSQTVSASQSASASDSQSLSSQPSNSVPTQTPQSQTQATSQSDSQPTVTPTSDSQPVTLLLQSDSDANSASASASFSATVSDISASDSATPTPSASPEQSTVASQTPTTAPPSSSSNSASNSATSATESDTSTDTSEEATATATESSTGAGGGGGGGPKPSGDAEPVIVVSWPVDRSVLANHAPLIVARVFTSFVAAAYRDFGSFEPVRQLFSDDGASGPSLAGAGVTIIPIVLSGFVAEVGSGFAAEAVFLDTHYCDEPMFGDSLNPCWPPRVSSNGWALTVLTTSLAVVVVSLVYVVALWLRTPQSVTMKATSSIAAVASVMGHPEVERDFSNVPSELSNKGLIARLKDKKYTMGNFSVEELGTRFGIMPLILNLQDNKKKRRSVVERVGDNWTKLISSGKEEQTHSDWMKKREYLDYGFAAIFFALLGLSIAAVAYVDDPRRIFRYTTREWTIGIRITFALLAIAVAKYWSTAFTDVQNLAHYARLHETPSDARDTINKKSYALPIVAFFPLVRMGYIVPAAVALTALMSEFLVISLAGLPYRPGQLRTEYLVCGVISIAMLLVMLVMIFFLHRWRRTLPHLPRRPDSVAAVMTYVAQTNMSRDFVGIEERKRKERERAIEGLGKKYGYGIRVEEDGRKRWVVDEVEVEYDAERRRMVDEARYRREEGTI</sequence>
<evidence type="ECO:0000313" key="3">
    <source>
        <dbReference type="EMBL" id="KEZ46654.1"/>
    </source>
</evidence>
<dbReference type="PANTHER" id="PTHR48138:SF2">
    <property type="entry name" value="KERATINOCYTE PROLINE-RICH PROTEIN"/>
    <property type="match status" value="1"/>
</dbReference>
<feature type="transmembrane region" description="Helical" evidence="2">
    <location>
        <begin position="760"/>
        <end position="784"/>
    </location>
</feature>
<feature type="transmembrane region" description="Helical" evidence="2">
    <location>
        <begin position="986"/>
        <end position="1013"/>
    </location>
</feature>
<keyword evidence="4" id="KW-1185">Reference proteome</keyword>
<name>A0A084GH42_PSEDA</name>
<feature type="compositionally biased region" description="Polar residues" evidence="1">
    <location>
        <begin position="529"/>
        <end position="543"/>
    </location>
</feature>
<evidence type="ECO:0000313" key="4">
    <source>
        <dbReference type="Proteomes" id="UP000028545"/>
    </source>
</evidence>
<gene>
    <name evidence="3" type="ORF">SAPIO_CDS0485</name>
</gene>
<dbReference type="GeneID" id="27718637"/>
<comment type="caution">
    <text evidence="3">The sequence shown here is derived from an EMBL/GenBank/DDBJ whole genome shotgun (WGS) entry which is preliminary data.</text>
</comment>
<dbReference type="OrthoDB" id="5428901at2759"/>
<proteinExistence type="predicted"/>
<dbReference type="PANTHER" id="PTHR48138">
    <property type="entry name" value="KERATINOCYTE PROLINE-RICH PROTEIN-RELATED"/>
    <property type="match status" value="1"/>
</dbReference>
<feature type="transmembrane region" description="Helical" evidence="2">
    <location>
        <begin position="898"/>
        <end position="920"/>
    </location>
</feature>
<accession>A0A084GH42</accession>
<feature type="transmembrane region" description="Helical" evidence="2">
    <location>
        <begin position="36"/>
        <end position="60"/>
    </location>
</feature>
<dbReference type="Proteomes" id="UP000028545">
    <property type="component" value="Unassembled WGS sequence"/>
</dbReference>
<evidence type="ECO:0000256" key="2">
    <source>
        <dbReference type="SAM" id="Phobius"/>
    </source>
</evidence>
<keyword evidence="2" id="KW-1133">Transmembrane helix</keyword>
<feature type="transmembrane region" description="Helical" evidence="2">
    <location>
        <begin position="1033"/>
        <end position="1056"/>
    </location>
</feature>
<dbReference type="RefSeq" id="XP_016646453.1">
    <property type="nucleotide sequence ID" value="XM_016783253.1"/>
</dbReference>
<dbReference type="EMBL" id="JOWA01000022">
    <property type="protein sequence ID" value="KEZ46654.1"/>
    <property type="molecule type" value="Genomic_DNA"/>
</dbReference>
<dbReference type="OMA" id="WTIGIRI"/>
<dbReference type="Pfam" id="PF11915">
    <property type="entry name" value="DUF3433"/>
    <property type="match status" value="1"/>
</dbReference>
<organism evidence="3 4">
    <name type="scientific">Pseudallescheria apiosperma</name>
    <name type="common">Scedosporium apiospermum</name>
    <dbReference type="NCBI Taxonomy" id="563466"/>
    <lineage>
        <taxon>Eukaryota</taxon>
        <taxon>Fungi</taxon>
        <taxon>Dikarya</taxon>
        <taxon>Ascomycota</taxon>
        <taxon>Pezizomycotina</taxon>
        <taxon>Sordariomycetes</taxon>
        <taxon>Hypocreomycetidae</taxon>
        <taxon>Microascales</taxon>
        <taxon>Microascaceae</taxon>
        <taxon>Scedosporium</taxon>
    </lineage>
</organism>
<dbReference type="HOGENOM" id="CLU_276104_0_0_1"/>
<dbReference type="InterPro" id="IPR052881">
    <property type="entry name" value="Keratinocyte_PR"/>
</dbReference>
<protein>
    <submittedName>
        <fullName evidence="3">Uncharacterized protein</fullName>
    </submittedName>
</protein>
<evidence type="ECO:0000256" key="1">
    <source>
        <dbReference type="SAM" id="MobiDB-lite"/>
    </source>
</evidence>
<dbReference type="VEuPathDB" id="FungiDB:SAPIO_CDS0485"/>
<feature type="compositionally biased region" description="Low complexity" evidence="1">
    <location>
        <begin position="544"/>
        <end position="629"/>
    </location>
</feature>
<feature type="region of interest" description="Disordered" evidence="1">
    <location>
        <begin position="352"/>
        <end position="645"/>
    </location>
</feature>
<dbReference type="InterPro" id="IPR021840">
    <property type="entry name" value="DUF3433"/>
</dbReference>